<organism evidence="1 2">
    <name type="scientific">Neofusicoccum parvum</name>
    <dbReference type="NCBI Taxonomy" id="310453"/>
    <lineage>
        <taxon>Eukaryota</taxon>
        <taxon>Fungi</taxon>
        <taxon>Dikarya</taxon>
        <taxon>Ascomycota</taxon>
        <taxon>Pezizomycotina</taxon>
        <taxon>Dothideomycetes</taxon>
        <taxon>Dothideomycetes incertae sedis</taxon>
        <taxon>Botryosphaeriales</taxon>
        <taxon>Botryosphaeriaceae</taxon>
        <taxon>Neofusicoccum</taxon>
    </lineage>
</organism>
<protein>
    <submittedName>
        <fullName evidence="1">Uncharacterized protein</fullName>
    </submittedName>
</protein>
<dbReference type="EMBL" id="BSXG01000070">
    <property type="protein sequence ID" value="GME35113.1"/>
    <property type="molecule type" value="Genomic_DNA"/>
</dbReference>
<accession>A0ACB5SCR0</accession>
<reference evidence="1" key="1">
    <citation type="submission" date="2024-09" db="EMBL/GenBank/DDBJ databases">
        <title>Draft Genome Sequences of Neofusicoccum parvum.</title>
        <authorList>
            <person name="Ashida A."/>
            <person name="Camagna M."/>
            <person name="Tanaka A."/>
            <person name="Takemoto D."/>
        </authorList>
    </citation>
    <scope>NUCLEOTIDE SEQUENCE</scope>
    <source>
        <strain evidence="1">PPO83</strain>
    </source>
</reference>
<dbReference type="Proteomes" id="UP001165186">
    <property type="component" value="Unassembled WGS sequence"/>
</dbReference>
<proteinExistence type="predicted"/>
<evidence type="ECO:0000313" key="2">
    <source>
        <dbReference type="Proteomes" id="UP001165186"/>
    </source>
</evidence>
<comment type="caution">
    <text evidence="1">The sequence shown here is derived from an EMBL/GenBank/DDBJ whole genome shotgun (WGS) entry which is preliminary data.</text>
</comment>
<keyword evidence="2" id="KW-1185">Reference proteome</keyword>
<gene>
    <name evidence="1" type="primary">g4385</name>
    <name evidence="1" type="ORF">NpPPO83_00004385</name>
</gene>
<evidence type="ECO:0000313" key="1">
    <source>
        <dbReference type="EMBL" id="GME35113.1"/>
    </source>
</evidence>
<sequence>MESTTGPHERQVLTANLDPPSLVAEDNPPSYNTIINAEESLFDAVNTALRTETICPHMDVNKGSVERLRNFLSFILAVDYVPTAHSPHSPDGRWRLSNTDLEHFVEVTEKITRFYLMPKYDKHEGPELAEHNEEMIQLNAYLLEHLLWPARSLGLPREYVIATMWRFFMLMSEYRQFTGSLRHILACYGVDGLASKLWYDRCVVVPRIVACEKLKKAVLEGIKETQTSYFKELEGARMEISHRASSGRGWCEVRWEKMELTDRTKRVKELTLRLFEKVDEGRAAFSDKNEQAAVGRSKAFRSRTESEISCKDGKKQGSSYIRKPQPSLEPVGDSQRSESGSGDGCEGLRL</sequence>
<name>A0ACB5SCR0_9PEZI</name>